<dbReference type="EMBL" id="AGUD01000292">
    <property type="protein sequence ID" value="EHN09397.1"/>
    <property type="molecule type" value="Genomic_DNA"/>
</dbReference>
<keyword evidence="1" id="KW-0472">Membrane</keyword>
<evidence type="ECO:0000256" key="1">
    <source>
        <dbReference type="SAM" id="Phobius"/>
    </source>
</evidence>
<accession>H0EA57</accession>
<organism evidence="3 4">
    <name type="scientific">Patulibacter medicamentivorans</name>
    <dbReference type="NCBI Taxonomy" id="1097667"/>
    <lineage>
        <taxon>Bacteria</taxon>
        <taxon>Bacillati</taxon>
        <taxon>Actinomycetota</taxon>
        <taxon>Thermoleophilia</taxon>
        <taxon>Solirubrobacterales</taxon>
        <taxon>Patulibacteraceae</taxon>
        <taxon>Patulibacter</taxon>
    </lineage>
</organism>
<protein>
    <recommendedName>
        <fullName evidence="2">SHOCT domain-containing protein</fullName>
    </recommendedName>
</protein>
<dbReference type="AlphaFoldDB" id="H0EA57"/>
<keyword evidence="1" id="KW-0812">Transmembrane</keyword>
<dbReference type="Pfam" id="PF09851">
    <property type="entry name" value="SHOCT"/>
    <property type="match status" value="1"/>
</dbReference>
<keyword evidence="4" id="KW-1185">Reference proteome</keyword>
<sequence>MRGTRQLMAATAGSPIAVGDRRWRPGAVRLAIRVAVVVVLAALAVAPRASAATEAQQGAQLLARVQDGRATCSSLTTDDFDRIGEYVMERMLGSAASHEAMNRQMRAMMGSAGEQRAHVYMGRRFAGCATGRAPAGLGAAIGMMGVGMMGASGDGSRGTMMGGSYGPGRMWGHRAGGDGWDGRGTAMAIFMGLLVLIAVVAVVLWRPWRPRSAATPLEILQQRFARGELDQEEFEQRRSLLDGTR</sequence>
<evidence type="ECO:0000259" key="2">
    <source>
        <dbReference type="Pfam" id="PF09851"/>
    </source>
</evidence>
<reference evidence="3 4" key="1">
    <citation type="journal article" date="2013" name="Biodegradation">
        <title>Quantitative proteomic analysis of ibuprofen-degrading Patulibacter sp. strain I11.</title>
        <authorList>
            <person name="Almeida B."/>
            <person name="Kjeldal H."/>
            <person name="Lolas I."/>
            <person name="Knudsen A.D."/>
            <person name="Carvalho G."/>
            <person name="Nielsen K.L."/>
            <person name="Barreto Crespo M.T."/>
            <person name="Stensballe A."/>
            <person name="Nielsen J.L."/>
        </authorList>
    </citation>
    <scope>NUCLEOTIDE SEQUENCE [LARGE SCALE GENOMIC DNA]</scope>
    <source>
        <strain evidence="3 4">I11</strain>
    </source>
</reference>
<keyword evidence="1" id="KW-1133">Transmembrane helix</keyword>
<dbReference type="RefSeq" id="WP_007578165.1">
    <property type="nucleotide sequence ID" value="NZ_AGUD01000292.1"/>
</dbReference>
<gene>
    <name evidence="3" type="ORF">PAI11_37310</name>
</gene>
<dbReference type="OrthoDB" id="3748887at2"/>
<dbReference type="Proteomes" id="UP000005143">
    <property type="component" value="Unassembled WGS sequence"/>
</dbReference>
<evidence type="ECO:0000313" key="4">
    <source>
        <dbReference type="Proteomes" id="UP000005143"/>
    </source>
</evidence>
<feature type="transmembrane region" description="Helical" evidence="1">
    <location>
        <begin position="186"/>
        <end position="205"/>
    </location>
</feature>
<proteinExistence type="predicted"/>
<evidence type="ECO:0000313" key="3">
    <source>
        <dbReference type="EMBL" id="EHN09397.1"/>
    </source>
</evidence>
<comment type="caution">
    <text evidence="3">The sequence shown here is derived from an EMBL/GenBank/DDBJ whole genome shotgun (WGS) entry which is preliminary data.</text>
</comment>
<dbReference type="InterPro" id="IPR018649">
    <property type="entry name" value="SHOCT"/>
</dbReference>
<name>H0EA57_9ACTN</name>
<feature type="domain" description="SHOCT" evidence="2">
    <location>
        <begin position="215"/>
        <end position="240"/>
    </location>
</feature>